<dbReference type="InterPro" id="IPR001338">
    <property type="entry name" value="Class_I_Hydrophobin"/>
</dbReference>
<comment type="similarity">
    <text evidence="2 6">Belongs to the fungal hydrophobin family.</text>
</comment>
<evidence type="ECO:0000256" key="4">
    <source>
        <dbReference type="ARBA" id="ARBA00022525"/>
    </source>
</evidence>
<evidence type="ECO:0000256" key="3">
    <source>
        <dbReference type="ARBA" id="ARBA00022512"/>
    </source>
</evidence>
<keyword evidence="3 6" id="KW-0134">Cell wall</keyword>
<dbReference type="GO" id="GO:0005199">
    <property type="term" value="F:structural constituent of cell wall"/>
    <property type="evidence" value="ECO:0007669"/>
    <property type="project" value="InterPro"/>
</dbReference>
<protein>
    <recommendedName>
        <fullName evidence="6">Hydrophobin</fullName>
    </recommendedName>
</protein>
<dbReference type="CDD" id="cd23507">
    <property type="entry name" value="hydrophobin_I"/>
    <property type="match status" value="1"/>
</dbReference>
<evidence type="ECO:0000256" key="1">
    <source>
        <dbReference type="ARBA" id="ARBA00004191"/>
    </source>
</evidence>
<evidence type="ECO:0000256" key="6">
    <source>
        <dbReference type="RuleBase" id="RU365009"/>
    </source>
</evidence>
<evidence type="ECO:0000256" key="2">
    <source>
        <dbReference type="ARBA" id="ARBA00010446"/>
    </source>
</evidence>
<dbReference type="EMBL" id="BPWL01000007">
    <property type="protein sequence ID" value="GJJ11913.1"/>
    <property type="molecule type" value="Genomic_DNA"/>
</dbReference>
<evidence type="ECO:0000313" key="8">
    <source>
        <dbReference type="Proteomes" id="UP001050691"/>
    </source>
</evidence>
<proteinExistence type="inferred from homology"/>
<sequence length="76" mass="7566">MFKLLLPIALALSVAAAPQTTVVAQCNTGAVMCCNSMQSSDNPVIGSLLDMLGLDAGNLTANNGQVGVGCTAVGIE</sequence>
<comment type="caution">
    <text evidence="7">The sequence shown here is derived from an EMBL/GenBank/DDBJ whole genome shotgun (WGS) entry which is preliminary data.</text>
</comment>
<keyword evidence="8" id="KW-1185">Reference proteome</keyword>
<reference evidence="7" key="1">
    <citation type="submission" date="2021-10" db="EMBL/GenBank/DDBJ databases">
        <title>De novo Genome Assembly of Clathrus columnatus (Basidiomycota, Fungi) Using Illumina and Nanopore Sequence Data.</title>
        <authorList>
            <person name="Ogiso-Tanaka E."/>
            <person name="Itagaki H."/>
            <person name="Hosoya T."/>
            <person name="Hosaka K."/>
        </authorList>
    </citation>
    <scope>NUCLEOTIDE SEQUENCE</scope>
    <source>
        <strain evidence="7">MO-923</strain>
    </source>
</reference>
<dbReference type="Pfam" id="PF01185">
    <property type="entry name" value="Hydrophobin"/>
    <property type="match status" value="1"/>
</dbReference>
<comment type="subcellular location">
    <subcellularLocation>
        <location evidence="1 6">Secreted</location>
        <location evidence="1 6">Cell wall</location>
    </subcellularLocation>
</comment>
<feature type="signal peptide" evidence="6">
    <location>
        <begin position="1"/>
        <end position="16"/>
    </location>
</feature>
<name>A0AAV5AEH9_9AGAM</name>
<feature type="chain" id="PRO_5043101811" description="Hydrophobin" evidence="6">
    <location>
        <begin position="17"/>
        <end position="76"/>
    </location>
</feature>
<evidence type="ECO:0000256" key="5">
    <source>
        <dbReference type="ARBA" id="ARBA00023157"/>
    </source>
</evidence>
<evidence type="ECO:0000313" key="7">
    <source>
        <dbReference type="EMBL" id="GJJ11913.1"/>
    </source>
</evidence>
<keyword evidence="4 6" id="KW-0964">Secreted</keyword>
<keyword evidence="6" id="KW-0732">Signal</keyword>
<keyword evidence="5 6" id="KW-1015">Disulfide bond</keyword>
<dbReference type="Proteomes" id="UP001050691">
    <property type="component" value="Unassembled WGS sequence"/>
</dbReference>
<accession>A0AAV5AEH9</accession>
<dbReference type="AlphaFoldDB" id="A0AAV5AEH9"/>
<organism evidence="7 8">
    <name type="scientific">Clathrus columnatus</name>
    <dbReference type="NCBI Taxonomy" id="1419009"/>
    <lineage>
        <taxon>Eukaryota</taxon>
        <taxon>Fungi</taxon>
        <taxon>Dikarya</taxon>
        <taxon>Basidiomycota</taxon>
        <taxon>Agaricomycotina</taxon>
        <taxon>Agaricomycetes</taxon>
        <taxon>Phallomycetidae</taxon>
        <taxon>Phallales</taxon>
        <taxon>Clathraceae</taxon>
        <taxon>Clathrus</taxon>
    </lineage>
</organism>
<dbReference type="GO" id="GO:0009277">
    <property type="term" value="C:fungal-type cell wall"/>
    <property type="evidence" value="ECO:0007669"/>
    <property type="project" value="InterPro"/>
</dbReference>
<gene>
    <name evidence="7" type="ORF">Clacol_006151</name>
</gene>